<dbReference type="Pfam" id="PF13712">
    <property type="entry name" value="Glyco_tranf_2_5"/>
    <property type="match status" value="1"/>
</dbReference>
<accession>A0A7W1XDA9</accession>
<reference evidence="2 3" key="1">
    <citation type="submission" date="2020-07" db="EMBL/GenBank/DDBJ databases">
        <authorList>
            <person name="Feng H."/>
        </authorList>
    </citation>
    <scope>NUCLEOTIDE SEQUENCE [LARGE SCALE GENOMIC DNA]</scope>
    <source>
        <strain evidence="3">s-11</strain>
    </source>
</reference>
<organism evidence="2 3">
    <name type="scientific">Thermoactinomyces daqus</name>
    <dbReference type="NCBI Taxonomy" id="1329516"/>
    <lineage>
        <taxon>Bacteria</taxon>
        <taxon>Bacillati</taxon>
        <taxon>Bacillota</taxon>
        <taxon>Bacilli</taxon>
        <taxon>Bacillales</taxon>
        <taxon>Thermoactinomycetaceae</taxon>
        <taxon>Thermoactinomyces</taxon>
    </lineage>
</organism>
<dbReference type="Gene3D" id="3.90.550.10">
    <property type="entry name" value="Spore Coat Polysaccharide Biosynthesis Protein SpsA, Chain A"/>
    <property type="match status" value="1"/>
</dbReference>
<dbReference type="OrthoDB" id="176403at2"/>
<dbReference type="RefSeq" id="WP_033102215.1">
    <property type="nucleotide sequence ID" value="NZ_JACEIP010000043.1"/>
</dbReference>
<protein>
    <submittedName>
        <fullName evidence="2">Streptomycin biosynthesis protein StrF</fullName>
    </submittedName>
</protein>
<feature type="domain" description="Streptomycin biosynthesis protein StrF" evidence="1">
    <location>
        <begin position="7"/>
        <end position="218"/>
    </location>
</feature>
<dbReference type="InterPro" id="IPR029044">
    <property type="entry name" value="Nucleotide-diphossugar_trans"/>
</dbReference>
<name>A0A7W1XDA9_9BACL</name>
<evidence type="ECO:0000313" key="3">
    <source>
        <dbReference type="Proteomes" id="UP000530514"/>
    </source>
</evidence>
<dbReference type="AlphaFoldDB" id="A0A7W1XDA9"/>
<proteinExistence type="predicted"/>
<dbReference type="Proteomes" id="UP000530514">
    <property type="component" value="Unassembled WGS sequence"/>
</dbReference>
<gene>
    <name evidence="2" type="ORF">H1164_16905</name>
</gene>
<evidence type="ECO:0000313" key="2">
    <source>
        <dbReference type="EMBL" id="MBA4544511.1"/>
    </source>
</evidence>
<sequence length="220" mass="25734">MNNKFLFVTCVNDETLYALCVKHIQNLDVPQGYTIELFPVYGAKGMAEGYNRALANDAKYKIYLHQDTFIINPHFLREILTLFQNNPLLGLLGFAGCKTLPSSGFWWEGKELYGKLIGFPGNTYKLEKWKEVTDAFEAVEAVDGFLMVTQYDVPWRADLFDGFDFYDISQSLEFKKHGFLVGVPKQIEPWSLHYHTNFNNHFDYPKYMHYHEIFARHYLK</sequence>
<evidence type="ECO:0000259" key="1">
    <source>
        <dbReference type="Pfam" id="PF13712"/>
    </source>
</evidence>
<dbReference type="InterPro" id="IPR059123">
    <property type="entry name" value="StrF_dom"/>
</dbReference>
<comment type="caution">
    <text evidence="2">The sequence shown here is derived from an EMBL/GenBank/DDBJ whole genome shotgun (WGS) entry which is preliminary data.</text>
</comment>
<keyword evidence="3" id="KW-1185">Reference proteome</keyword>
<dbReference type="EMBL" id="JACEIP010000043">
    <property type="protein sequence ID" value="MBA4544511.1"/>
    <property type="molecule type" value="Genomic_DNA"/>
</dbReference>